<dbReference type="RefSeq" id="WP_073107916.1">
    <property type="nucleotide sequence ID" value="NZ_FQZY01000019.1"/>
</dbReference>
<evidence type="ECO:0000256" key="4">
    <source>
        <dbReference type="ARBA" id="ARBA00022553"/>
    </source>
</evidence>
<keyword evidence="8" id="KW-0472">Membrane</keyword>
<gene>
    <name evidence="10" type="ORF">SAMN02745243_01541</name>
</gene>
<dbReference type="PANTHER" id="PTHR43547">
    <property type="entry name" value="TWO-COMPONENT HISTIDINE KINASE"/>
    <property type="match status" value="1"/>
</dbReference>
<reference evidence="10 11" key="1">
    <citation type="submission" date="2016-11" db="EMBL/GenBank/DDBJ databases">
        <authorList>
            <person name="Jaros S."/>
            <person name="Januszkiewicz K."/>
            <person name="Wedrychowicz H."/>
        </authorList>
    </citation>
    <scope>NUCLEOTIDE SEQUENCE [LARGE SCALE GENOMIC DNA]</scope>
    <source>
        <strain evidence="10 11">DSM 15480</strain>
    </source>
</reference>
<protein>
    <recommendedName>
        <fullName evidence="3">histidine kinase</fullName>
        <ecNumber evidence="3">2.7.13.3</ecNumber>
    </recommendedName>
</protein>
<feature type="domain" description="Histidine kinase" evidence="9">
    <location>
        <begin position="216"/>
        <end position="429"/>
    </location>
</feature>
<dbReference type="GO" id="GO:0000155">
    <property type="term" value="F:phosphorelay sensor kinase activity"/>
    <property type="evidence" value="ECO:0007669"/>
    <property type="project" value="InterPro"/>
</dbReference>
<evidence type="ECO:0000256" key="7">
    <source>
        <dbReference type="ARBA" id="ARBA00023012"/>
    </source>
</evidence>
<dbReference type="PROSITE" id="PS50109">
    <property type="entry name" value="HIS_KIN"/>
    <property type="match status" value="1"/>
</dbReference>
<comment type="catalytic activity">
    <reaction evidence="1">
        <text>ATP + protein L-histidine = ADP + protein N-phospho-L-histidine.</text>
        <dbReference type="EC" id="2.7.13.3"/>
    </reaction>
</comment>
<dbReference type="GO" id="GO:0016020">
    <property type="term" value="C:membrane"/>
    <property type="evidence" value="ECO:0007669"/>
    <property type="project" value="UniProtKB-SubCell"/>
</dbReference>
<dbReference type="InterPro" id="IPR036097">
    <property type="entry name" value="HisK_dim/P_sf"/>
</dbReference>
<keyword evidence="11" id="KW-1185">Reference proteome</keyword>
<dbReference type="AlphaFoldDB" id="A0A1M6MNA4"/>
<evidence type="ECO:0000256" key="6">
    <source>
        <dbReference type="ARBA" id="ARBA00022777"/>
    </source>
</evidence>
<dbReference type="Pfam" id="PF02518">
    <property type="entry name" value="HATPase_c"/>
    <property type="match status" value="1"/>
</dbReference>
<keyword evidence="8" id="KW-0812">Transmembrane</keyword>
<keyword evidence="4" id="KW-0597">Phosphoprotein</keyword>
<evidence type="ECO:0000313" key="11">
    <source>
        <dbReference type="Proteomes" id="UP000184301"/>
    </source>
</evidence>
<dbReference type="FunFam" id="3.30.565.10:FF:000006">
    <property type="entry name" value="Sensor histidine kinase WalK"/>
    <property type="match status" value="1"/>
</dbReference>
<dbReference type="OrthoDB" id="9813151at2"/>
<dbReference type="SUPFAM" id="SSF47384">
    <property type="entry name" value="Homodimeric domain of signal transducing histidine kinase"/>
    <property type="match status" value="1"/>
</dbReference>
<dbReference type="CDD" id="cd00082">
    <property type="entry name" value="HisKA"/>
    <property type="match status" value="1"/>
</dbReference>
<dbReference type="EMBL" id="FQZY01000019">
    <property type="protein sequence ID" value="SHJ84850.1"/>
    <property type="molecule type" value="Genomic_DNA"/>
</dbReference>
<keyword evidence="6 10" id="KW-0418">Kinase</keyword>
<name>A0A1M6MNA4_9FIRM</name>
<dbReference type="Proteomes" id="UP000184301">
    <property type="component" value="Unassembled WGS sequence"/>
</dbReference>
<dbReference type="SMART" id="SM00387">
    <property type="entry name" value="HATPase_c"/>
    <property type="match status" value="1"/>
</dbReference>
<keyword evidence="5" id="KW-0808">Transferase</keyword>
<dbReference type="Pfam" id="PF00512">
    <property type="entry name" value="HisKA"/>
    <property type="match status" value="1"/>
</dbReference>
<feature type="transmembrane region" description="Helical" evidence="8">
    <location>
        <begin position="175"/>
        <end position="200"/>
    </location>
</feature>
<dbReference type="SUPFAM" id="SSF55874">
    <property type="entry name" value="ATPase domain of HSP90 chaperone/DNA topoisomerase II/histidine kinase"/>
    <property type="match status" value="1"/>
</dbReference>
<dbReference type="InterPro" id="IPR036890">
    <property type="entry name" value="HATPase_C_sf"/>
</dbReference>
<evidence type="ECO:0000256" key="2">
    <source>
        <dbReference type="ARBA" id="ARBA00004370"/>
    </source>
</evidence>
<evidence type="ECO:0000256" key="1">
    <source>
        <dbReference type="ARBA" id="ARBA00000085"/>
    </source>
</evidence>
<evidence type="ECO:0000256" key="3">
    <source>
        <dbReference type="ARBA" id="ARBA00012438"/>
    </source>
</evidence>
<dbReference type="InterPro" id="IPR005467">
    <property type="entry name" value="His_kinase_dom"/>
</dbReference>
<keyword evidence="8" id="KW-1133">Transmembrane helix</keyword>
<proteinExistence type="predicted"/>
<accession>A0A1M6MNA4</accession>
<comment type="subcellular location">
    <subcellularLocation>
        <location evidence="2">Membrane</location>
    </subcellularLocation>
</comment>
<dbReference type="PRINTS" id="PR00344">
    <property type="entry name" value="BCTRLSENSOR"/>
</dbReference>
<dbReference type="CDD" id="cd00075">
    <property type="entry name" value="HATPase"/>
    <property type="match status" value="1"/>
</dbReference>
<evidence type="ECO:0000259" key="9">
    <source>
        <dbReference type="PROSITE" id="PS50109"/>
    </source>
</evidence>
<evidence type="ECO:0000313" key="10">
    <source>
        <dbReference type="EMBL" id="SHJ84850.1"/>
    </source>
</evidence>
<dbReference type="InterPro" id="IPR003594">
    <property type="entry name" value="HATPase_dom"/>
</dbReference>
<organism evidence="10 11">
    <name type="scientific">Hespellia stercorisuis DSM 15480</name>
    <dbReference type="NCBI Taxonomy" id="1121950"/>
    <lineage>
        <taxon>Bacteria</taxon>
        <taxon>Bacillati</taxon>
        <taxon>Bacillota</taxon>
        <taxon>Clostridia</taxon>
        <taxon>Lachnospirales</taxon>
        <taxon>Lachnospiraceae</taxon>
        <taxon>Hespellia</taxon>
    </lineage>
</organism>
<dbReference type="PANTHER" id="PTHR43547:SF2">
    <property type="entry name" value="HYBRID SIGNAL TRANSDUCTION HISTIDINE KINASE C"/>
    <property type="match status" value="1"/>
</dbReference>
<dbReference type="Gene3D" id="1.10.287.130">
    <property type="match status" value="1"/>
</dbReference>
<dbReference type="STRING" id="1121950.SAMN02745243_01541"/>
<dbReference type="SMART" id="SM00388">
    <property type="entry name" value="HisKA"/>
    <property type="match status" value="1"/>
</dbReference>
<dbReference type="InterPro" id="IPR003661">
    <property type="entry name" value="HisK_dim/P_dom"/>
</dbReference>
<evidence type="ECO:0000256" key="8">
    <source>
        <dbReference type="SAM" id="Phobius"/>
    </source>
</evidence>
<dbReference type="Gene3D" id="3.30.565.10">
    <property type="entry name" value="Histidine kinase-like ATPase, C-terminal domain"/>
    <property type="match status" value="1"/>
</dbReference>
<keyword evidence="7" id="KW-0902">Two-component regulatory system</keyword>
<sequence>MFKKLHLQLTFFFTAVTGAILIAMTALCLYLSENGMIQNNYVTFLNTTNTMMTYMTGQDIITHEWLASQERDGNYLVSIYDNGVPLYMDRLAHGSEDSALLEQAAARAEEDYGFDITSGSADRRLSDSQNFSMKDEQGTRYEVCVMTLPKNDGVLHALVLYSRASEHTLLLRQRWFFALLVLAGILLLAIFCWFFTEYLIRPIEESRRKQAQFIASASHELRSPLSVVLSSVSALKKAAPEDAPRFTEAIRSESARMARLVDEMLTLAGSDAHNWQIKKVPTQLDTLILDTYEKYELLARSQHIRLSVNLPEVPLPECNCDGGRIEQILSILLDNALSYTPGGGHVVLSLTHETHRFLIRVSDSGPGIPDAQKALIFERFYRVQTSRTDKEHFGLGLCIAAEIIHLHRGRIWVEDAPGGGSDFFFSLPA</sequence>
<evidence type="ECO:0000256" key="5">
    <source>
        <dbReference type="ARBA" id="ARBA00022679"/>
    </source>
</evidence>
<dbReference type="EC" id="2.7.13.3" evidence="3"/>
<feature type="transmembrane region" description="Helical" evidence="8">
    <location>
        <begin position="12"/>
        <end position="32"/>
    </location>
</feature>
<dbReference type="InterPro" id="IPR004358">
    <property type="entry name" value="Sig_transdc_His_kin-like_C"/>
</dbReference>